<feature type="domain" description="SWIM-type" evidence="2">
    <location>
        <begin position="51"/>
        <end position="87"/>
    </location>
</feature>
<dbReference type="Proteomes" id="UP000228886">
    <property type="component" value="Unassembled WGS sequence"/>
</dbReference>
<evidence type="ECO:0000259" key="2">
    <source>
        <dbReference type="PROSITE" id="PS50966"/>
    </source>
</evidence>
<keyword evidence="1" id="KW-0862">Zinc</keyword>
<protein>
    <recommendedName>
        <fullName evidence="2">SWIM-type domain-containing protein</fullName>
    </recommendedName>
</protein>
<name>A0A2M7EAN7_9BACT</name>
<organism evidence="3 4">
    <name type="scientific">bacterium (Candidatus Ratteibacteria) CG01_land_8_20_14_3_00_40_19</name>
    <dbReference type="NCBI Taxonomy" id="2014290"/>
    <lineage>
        <taxon>Bacteria</taxon>
        <taxon>Candidatus Ratteibacteria</taxon>
    </lineage>
</organism>
<keyword evidence="1" id="KW-0479">Metal-binding</keyword>
<dbReference type="GO" id="GO:0008270">
    <property type="term" value="F:zinc ion binding"/>
    <property type="evidence" value="ECO:0007669"/>
    <property type="project" value="UniProtKB-KW"/>
</dbReference>
<gene>
    <name evidence="3" type="ORF">COS11_00235</name>
</gene>
<keyword evidence="1" id="KW-0863">Zinc-finger</keyword>
<proteinExistence type="predicted"/>
<evidence type="ECO:0000256" key="1">
    <source>
        <dbReference type="PROSITE-ProRule" id="PRU00325"/>
    </source>
</evidence>
<reference evidence="4" key="1">
    <citation type="submission" date="2017-09" db="EMBL/GenBank/DDBJ databases">
        <title>Depth-based differentiation of microbial function through sediment-hosted aquifers and enrichment of novel symbionts in the deep terrestrial subsurface.</title>
        <authorList>
            <person name="Probst A.J."/>
            <person name="Ladd B."/>
            <person name="Jarett J.K."/>
            <person name="Geller-Mcgrath D.E."/>
            <person name="Sieber C.M.K."/>
            <person name="Emerson J.B."/>
            <person name="Anantharaman K."/>
            <person name="Thomas B.C."/>
            <person name="Malmstrom R."/>
            <person name="Stieglmeier M."/>
            <person name="Klingl A."/>
            <person name="Woyke T."/>
            <person name="Ryan C.M."/>
            <person name="Banfield J.F."/>
        </authorList>
    </citation>
    <scope>NUCLEOTIDE SEQUENCE [LARGE SCALE GENOMIC DNA]</scope>
</reference>
<dbReference type="Pfam" id="PF04434">
    <property type="entry name" value="SWIM"/>
    <property type="match status" value="1"/>
</dbReference>
<dbReference type="PROSITE" id="PS50966">
    <property type="entry name" value="ZF_SWIM"/>
    <property type="match status" value="1"/>
</dbReference>
<sequence>MVPSYDLNKIKFATDEATFMRAVGLYENGKVTEMEALGGYYSAVVLGTEPYRVSVSARNYKQGHCTCYVGQNDRLCKHMVALALYAVMDGKLLSDKDKQPNNEVKCSGRRDALSQDELATIKKAITESMKYIKPYSGPSRTWFANQHSLREGCNRLSAIVCELPVNRQTADILVKLLLRLEKKLSVGGVDDSNGIVGGLAGELVALLEEFARIDPSCIDAFEPLCGKKYCFGWEDPIVRIFDERLIRP</sequence>
<comment type="caution">
    <text evidence="3">The sequence shown here is derived from an EMBL/GenBank/DDBJ whole genome shotgun (WGS) entry which is preliminary data.</text>
</comment>
<accession>A0A2M7EAN7</accession>
<dbReference type="AlphaFoldDB" id="A0A2M7EAN7"/>
<evidence type="ECO:0000313" key="3">
    <source>
        <dbReference type="EMBL" id="PIV64810.1"/>
    </source>
</evidence>
<dbReference type="EMBL" id="PETL01000015">
    <property type="protein sequence ID" value="PIV64810.1"/>
    <property type="molecule type" value="Genomic_DNA"/>
</dbReference>
<dbReference type="InterPro" id="IPR007527">
    <property type="entry name" value="Znf_SWIM"/>
</dbReference>
<evidence type="ECO:0000313" key="4">
    <source>
        <dbReference type="Proteomes" id="UP000228886"/>
    </source>
</evidence>